<dbReference type="VEuPathDB" id="TriTrypDB:LPAL13_330005200"/>
<dbReference type="InterPro" id="IPR044917">
    <property type="entry name" value="PRIMPOL"/>
</dbReference>
<dbReference type="PANTHER" id="PTHR31399:SF0">
    <property type="entry name" value="DNA-DIRECTED PRIMASE_POLYMERASE PROTEIN"/>
    <property type="match status" value="1"/>
</dbReference>
<dbReference type="AlphaFoldDB" id="A0A088RYT3"/>
<dbReference type="eggNOG" id="ENOG502R9FZ">
    <property type="taxonomic scope" value="Eukaryota"/>
</dbReference>
<dbReference type="OrthoDB" id="5988181at2759"/>
<dbReference type="VEuPathDB" id="TriTrypDB:LPMP_330050"/>
<proteinExistence type="predicted"/>
<dbReference type="Pfam" id="PF03121">
    <property type="entry name" value="Herpes_UL52"/>
    <property type="match status" value="1"/>
</dbReference>
<dbReference type="EMBL" id="CP009402">
    <property type="protein sequence ID" value="AIO01298.1"/>
    <property type="molecule type" value="Genomic_DNA"/>
</dbReference>
<name>A0A088RYT3_LEIPA</name>
<organism evidence="5">
    <name type="scientific">Leishmania panamensis</name>
    <dbReference type="NCBI Taxonomy" id="5679"/>
    <lineage>
        <taxon>Eukaryota</taxon>
        <taxon>Discoba</taxon>
        <taxon>Euglenozoa</taxon>
        <taxon>Kinetoplastea</taxon>
        <taxon>Metakinetoplastina</taxon>
        <taxon>Trypanosomatida</taxon>
        <taxon>Trypanosomatidae</taxon>
        <taxon>Leishmaniinae</taxon>
        <taxon>Leishmania</taxon>
        <taxon>Leishmania guyanensis species complex</taxon>
    </lineage>
</organism>
<protein>
    <recommendedName>
        <fullName evidence="1">DNA-directed primase/polymerase protein</fullName>
        <ecNumber evidence="3">2.7.7.102</ecNumber>
    </recommendedName>
</protein>
<dbReference type="EC" id="2.7.7.102" evidence="3"/>
<evidence type="ECO:0000256" key="2">
    <source>
        <dbReference type="ARBA" id="ARBA00044677"/>
    </source>
</evidence>
<comment type="catalytic activity">
    <reaction evidence="4">
        <text>DNA(n) + a 2'-deoxyribonucleoside 5'-triphosphate = DNA(n+1) + diphosphate</text>
        <dbReference type="Rhea" id="RHEA:22508"/>
        <dbReference type="Rhea" id="RHEA-COMP:17339"/>
        <dbReference type="Rhea" id="RHEA-COMP:17340"/>
        <dbReference type="ChEBI" id="CHEBI:33019"/>
        <dbReference type="ChEBI" id="CHEBI:61560"/>
        <dbReference type="ChEBI" id="CHEBI:173112"/>
        <dbReference type="EC" id="2.7.7.7"/>
    </reaction>
    <physiologicalReaction direction="left-to-right" evidence="4">
        <dbReference type="Rhea" id="RHEA:22509"/>
    </physiologicalReaction>
</comment>
<dbReference type="GO" id="GO:0005634">
    <property type="term" value="C:nucleus"/>
    <property type="evidence" value="ECO:0007669"/>
    <property type="project" value="TreeGrafter"/>
</dbReference>
<comment type="catalytic activity">
    <reaction evidence="2">
        <text>ssDNA + n NTP = ssDNA/pppN(pN)n-1 hybrid + (n-1) diphosphate.</text>
        <dbReference type="EC" id="2.7.7.102"/>
    </reaction>
</comment>
<reference evidence="5" key="1">
    <citation type="journal article" date="2015" name="Sci. Rep.">
        <title>The genome of Leishmania panamensis: insights into genomics of the L. (Viannia) subgenus.</title>
        <authorList>
            <person name="Llanes A."/>
            <person name="Restrepo C.M."/>
            <person name="Vecchio G.D."/>
            <person name="Anguizola F.J."/>
            <person name="Lleonart R."/>
        </authorList>
    </citation>
    <scope>NUCLEOTIDE SEQUENCE [LARGE SCALE GENOMIC DNA]</scope>
    <source>
        <strain evidence="5">MHOM/PA/94/PSC-1</strain>
    </source>
</reference>
<sequence>MLWCKETFEAHFDPAECRLFPVQQHLFDFVDEARHDGDGDSSCAPHWLCFSIEFPSARDVSHLLSRHAPTNLFQRRQSFPNCLATQRKRVREDFSLLYGATPLSQQSRMFLAATLDGVRSILSRVEACQLHLYEIIREGRPCHLYLDVEREANHVALRPVIEVDDDSTSSSVEEAAVLVYVDEDVGGTRRTAFQCSQRRYQELRRHASHAPAEVCGLDCSVEPDNLNTCDTLLGALESFVRERHPSWVPSGLDADVRGSVFADVWVLESVPLLGVAGKFSQHYVLKLHSSMFDSTNSVKVFVREFVAHMSERAAQDPQVHGALFFHKPPVWYPAFRELSLDYPRNTLPYLPRRCVIDEAVYSKNRMMRCVGSCKLGKQSVLLPYRHYVGGACVEHFVNSNQVASVSFDVFMSTLIAHGVASDAASVSLLRLSEKDDALRSTPARAAPVRAGEASVPTTLGPAALDVSIADLMSSLERVYSQIATCACRVSQPQSLQGRFLSFSVRGTRYCQNIGREHKSNNVYLVVDLKRRSFVQKCFDPECAFYRSPPLPLGGTPQAT</sequence>
<dbReference type="GO" id="GO:0031297">
    <property type="term" value="P:replication fork processing"/>
    <property type="evidence" value="ECO:0007669"/>
    <property type="project" value="TreeGrafter"/>
</dbReference>
<evidence type="ECO:0000256" key="3">
    <source>
        <dbReference type="ARBA" id="ARBA00044768"/>
    </source>
</evidence>
<gene>
    <name evidence="5" type="ORF">LPMP_330050</name>
</gene>
<dbReference type="GO" id="GO:0009411">
    <property type="term" value="P:response to UV"/>
    <property type="evidence" value="ECO:0007669"/>
    <property type="project" value="TreeGrafter"/>
</dbReference>
<accession>A0A088RYT3</accession>
<evidence type="ECO:0000256" key="4">
    <source>
        <dbReference type="ARBA" id="ARBA00047303"/>
    </source>
</evidence>
<dbReference type="GO" id="GO:0003682">
    <property type="term" value="F:chromatin binding"/>
    <property type="evidence" value="ECO:0007669"/>
    <property type="project" value="TreeGrafter"/>
</dbReference>
<dbReference type="PANTHER" id="PTHR31399">
    <property type="entry name" value="DNA-DIRECTED PRIMASE / POLYMERASE PROTEIN"/>
    <property type="match status" value="1"/>
</dbReference>
<dbReference type="GO" id="GO:0042276">
    <property type="term" value="P:error-prone translesion synthesis"/>
    <property type="evidence" value="ECO:0007669"/>
    <property type="project" value="InterPro"/>
</dbReference>
<dbReference type="KEGG" id="lpan:LPMP_330050"/>
<dbReference type="RefSeq" id="XP_010702098.1">
    <property type="nucleotide sequence ID" value="XM_010703796.1"/>
</dbReference>
<dbReference type="GO" id="GO:0006264">
    <property type="term" value="P:mitochondrial DNA replication"/>
    <property type="evidence" value="ECO:0007669"/>
    <property type="project" value="TreeGrafter"/>
</dbReference>
<evidence type="ECO:0000256" key="1">
    <source>
        <dbReference type="ARBA" id="ARBA00026139"/>
    </source>
</evidence>
<evidence type="ECO:0000313" key="5">
    <source>
        <dbReference type="EMBL" id="AIO01298.1"/>
    </source>
</evidence>
<dbReference type="GO" id="GO:0003887">
    <property type="term" value="F:DNA-directed DNA polymerase activity"/>
    <property type="evidence" value="ECO:0007669"/>
    <property type="project" value="UniProtKB-EC"/>
</dbReference>
<dbReference type="GO" id="GO:0005759">
    <property type="term" value="C:mitochondrial matrix"/>
    <property type="evidence" value="ECO:0007669"/>
    <property type="project" value="TreeGrafter"/>
</dbReference>
<dbReference type="GeneID" id="22578158"/>